<accession>A0A378PJU1</accession>
<dbReference type="STRING" id="29433.MOVS_04920"/>
<organism evidence="1 2">
    <name type="scientific">Moraxella ovis</name>
    <dbReference type="NCBI Taxonomy" id="29433"/>
    <lineage>
        <taxon>Bacteria</taxon>
        <taxon>Pseudomonadati</taxon>
        <taxon>Pseudomonadota</taxon>
        <taxon>Gammaproteobacteria</taxon>
        <taxon>Moraxellales</taxon>
        <taxon>Moraxellaceae</taxon>
        <taxon>Moraxella</taxon>
    </lineage>
</organism>
<dbReference type="Gene3D" id="1.20.120.520">
    <property type="entry name" value="nmb1532 protein domain like"/>
    <property type="match status" value="1"/>
</dbReference>
<dbReference type="AlphaFoldDB" id="A0A378PJU1"/>
<gene>
    <name evidence="1" type="ORF">NCTC11227_01030</name>
</gene>
<evidence type="ECO:0000313" key="1">
    <source>
        <dbReference type="EMBL" id="STY87031.1"/>
    </source>
</evidence>
<dbReference type="EMBL" id="UGPW01000001">
    <property type="protein sequence ID" value="STY87031.1"/>
    <property type="molecule type" value="Genomic_DNA"/>
</dbReference>
<reference evidence="1 2" key="1">
    <citation type="submission" date="2018-06" db="EMBL/GenBank/DDBJ databases">
        <authorList>
            <consortium name="Pathogen Informatics"/>
            <person name="Doyle S."/>
        </authorList>
    </citation>
    <scope>NUCLEOTIDE SEQUENCE [LARGE SCALE GENOMIC DNA]</scope>
    <source>
        <strain evidence="1 2">NCTC11227</strain>
    </source>
</reference>
<sequence length="148" mass="17324">MKRHPYLQPLSREHHLGLVISNKAMQANEADYMMHWQALIDYLTIRIPIHFEVEKTYIADVILAKLNEDEAKMLATEMLKQHDEIEALMGIKQPDVSDVQALAWALYDHIRFEEREVFAKAQTVLSEAELKVIYDASDDRVKRYAKNR</sequence>
<evidence type="ECO:0008006" key="3">
    <source>
        <dbReference type="Google" id="ProtNLM"/>
    </source>
</evidence>
<evidence type="ECO:0000313" key="2">
    <source>
        <dbReference type="Proteomes" id="UP000255102"/>
    </source>
</evidence>
<name>A0A378PJU1_9GAMM</name>
<dbReference type="RefSeq" id="WP_218563644.1">
    <property type="nucleotide sequence ID" value="NZ_CP011158.1"/>
</dbReference>
<dbReference type="Proteomes" id="UP000255102">
    <property type="component" value="Unassembled WGS sequence"/>
</dbReference>
<protein>
    <recommendedName>
        <fullName evidence="3">Hemerythrin-like domain-containing protein</fullName>
    </recommendedName>
</protein>
<proteinExistence type="predicted"/>